<sequence>MTTAPRGTPTEFKSNTKQKMMGVAFATLSLLFCLRDFAYLRRFSSRHVTLYAFELRATPPDSSHESLMGVLPRHSSQALPGPTEIFIASLSFNKHCTLKLSRLPDFPSPHPTAPFPCYAHLHRFAFLLLRTHRKKENRNIRARTKVKMDFEHSVQQTTRTLSITRTPIPCHLILTITYTHTHIHLSIHPFTSVCPFTYLSLSLSLSISPSLSLYLSLSLSLSLCFGPLACPSLHAKVLSEVGGEAEGGWRVGCDAGGHRWRRRGQIGDEVGCGGDDLLLAVPWHLMALAHHRLVHGLHRGLQISRRETHYTCAMHASVSMAPTHHHFY</sequence>
<dbReference type="EMBL" id="JADWDJ010000013">
    <property type="protein sequence ID" value="KAG5270958.1"/>
    <property type="molecule type" value="Genomic_DNA"/>
</dbReference>
<proteinExistence type="predicted"/>
<gene>
    <name evidence="2" type="ORF">AALO_G00174250</name>
</gene>
<comment type="caution">
    <text evidence="2">The sequence shown here is derived from an EMBL/GenBank/DDBJ whole genome shotgun (WGS) entry which is preliminary data.</text>
</comment>
<protein>
    <submittedName>
        <fullName evidence="2">Uncharacterized protein</fullName>
    </submittedName>
</protein>
<evidence type="ECO:0000256" key="1">
    <source>
        <dbReference type="SAM" id="Phobius"/>
    </source>
</evidence>
<name>A0AAV6G7D0_9TELE</name>
<reference evidence="2" key="1">
    <citation type="submission" date="2020-10" db="EMBL/GenBank/DDBJ databases">
        <title>Chromosome-scale genome assembly of the Allis shad, Alosa alosa.</title>
        <authorList>
            <person name="Margot Z."/>
            <person name="Christophe K."/>
            <person name="Cabau C."/>
            <person name="Louis A."/>
            <person name="Berthelot C."/>
            <person name="Parey E."/>
            <person name="Roest Crollius H."/>
            <person name="Montfort J."/>
            <person name="Robinson-Rechavi M."/>
            <person name="Bucao C."/>
            <person name="Bouchez O."/>
            <person name="Gislard M."/>
            <person name="Lluch J."/>
            <person name="Milhes M."/>
            <person name="Lampietro C."/>
            <person name="Lopez Roques C."/>
            <person name="Donnadieu C."/>
            <person name="Braasch I."/>
            <person name="Desvignes T."/>
            <person name="Postlethwait J."/>
            <person name="Bobe J."/>
            <person name="Guiguen Y."/>
        </authorList>
    </citation>
    <scope>NUCLEOTIDE SEQUENCE</scope>
    <source>
        <strain evidence="2">M-15738</strain>
        <tissue evidence="2">Blood</tissue>
    </source>
</reference>
<accession>A0AAV6G7D0</accession>
<evidence type="ECO:0000313" key="3">
    <source>
        <dbReference type="Proteomes" id="UP000823561"/>
    </source>
</evidence>
<keyword evidence="3" id="KW-1185">Reference proteome</keyword>
<dbReference type="Proteomes" id="UP000823561">
    <property type="component" value="Chromosome 13"/>
</dbReference>
<organism evidence="2 3">
    <name type="scientific">Alosa alosa</name>
    <name type="common">allis shad</name>
    <dbReference type="NCBI Taxonomy" id="278164"/>
    <lineage>
        <taxon>Eukaryota</taxon>
        <taxon>Metazoa</taxon>
        <taxon>Chordata</taxon>
        <taxon>Craniata</taxon>
        <taxon>Vertebrata</taxon>
        <taxon>Euteleostomi</taxon>
        <taxon>Actinopterygii</taxon>
        <taxon>Neopterygii</taxon>
        <taxon>Teleostei</taxon>
        <taxon>Clupei</taxon>
        <taxon>Clupeiformes</taxon>
        <taxon>Clupeoidei</taxon>
        <taxon>Clupeidae</taxon>
        <taxon>Alosa</taxon>
    </lineage>
</organism>
<keyword evidence="1" id="KW-0812">Transmembrane</keyword>
<keyword evidence="1" id="KW-1133">Transmembrane helix</keyword>
<dbReference type="AlphaFoldDB" id="A0AAV6G7D0"/>
<evidence type="ECO:0000313" key="2">
    <source>
        <dbReference type="EMBL" id="KAG5270958.1"/>
    </source>
</evidence>
<keyword evidence="1" id="KW-0472">Membrane</keyword>
<feature type="transmembrane region" description="Helical" evidence="1">
    <location>
        <begin position="20"/>
        <end position="38"/>
    </location>
</feature>